<evidence type="ECO:0000313" key="2">
    <source>
        <dbReference type="Proteomes" id="UP000238573"/>
    </source>
</evidence>
<sequence length="117" mass="13544">MNEIKSQYDTEVTISDLKTLGLHGNVTAYLETGETLFLRAKYGIIKRQAIVNGRRQVVDVVVPYADIYKKIRTISRKHLLIARKARRLGRPILILTGKGYHRPQKIKKKFNKKKEII</sequence>
<dbReference type="Proteomes" id="UP000238573">
    <property type="component" value="Unassembled WGS sequence"/>
</dbReference>
<dbReference type="EMBL" id="PVSZ01000014">
    <property type="protein sequence ID" value="PRT69734.1"/>
    <property type="molecule type" value="Genomic_DNA"/>
</dbReference>
<evidence type="ECO:0000313" key="1">
    <source>
        <dbReference type="EMBL" id="PRT69734.1"/>
    </source>
</evidence>
<protein>
    <submittedName>
        <fullName evidence="1">Uncharacterized protein</fullName>
    </submittedName>
</protein>
<dbReference type="RefSeq" id="WP_003043274.1">
    <property type="nucleotide sequence ID" value="NZ_JAASHW010000002.1"/>
</dbReference>
<reference evidence="1 2" key="1">
    <citation type="journal article" date="1993" name="J. Dent. Res.">
        <title>The isolation and characterization of milleri group streptococci from dental periapical abscesses.</title>
        <authorList>
            <person name="Fisher L.E."/>
            <person name="Russell R.R."/>
        </authorList>
    </citation>
    <scope>NUCLEOTIDE SEQUENCE [LARGE SCALE GENOMIC DNA]</scope>
    <source>
        <strain evidence="1 2">OUP21</strain>
    </source>
</reference>
<dbReference type="AlphaFoldDB" id="A0A2T0G114"/>
<organism evidence="1 2">
    <name type="scientific">Streptococcus anginosus</name>
    <dbReference type="NCBI Taxonomy" id="1328"/>
    <lineage>
        <taxon>Bacteria</taxon>
        <taxon>Bacillati</taxon>
        <taxon>Bacillota</taxon>
        <taxon>Bacilli</taxon>
        <taxon>Lactobacillales</taxon>
        <taxon>Streptococcaceae</taxon>
        <taxon>Streptococcus</taxon>
        <taxon>Streptococcus anginosus group</taxon>
    </lineage>
</organism>
<name>A0A2T0G114_STRAP</name>
<comment type="caution">
    <text evidence="1">The sequence shown here is derived from an EMBL/GenBank/DDBJ whole genome shotgun (WGS) entry which is preliminary data.</text>
</comment>
<accession>A0A2T0G114</accession>
<proteinExistence type="predicted"/>
<gene>
    <name evidence="1" type="ORF">C6A27_07550</name>
</gene>